<sequence length="260" mass="28861">MNTPFTTSNLLKSIKWALLLVALPLLAGCGTSTYMPNVPNVPMFTKKGELSAGGHVTLKGNITFNTAYAVSDHFAVLLNGSMLSSERSKRDMRHNLLEAGGGYFTTFGPNHNRVLEIYGGFGGGSSDRTEKDEDKETGDMTYERHEANFNKYFVQVNFSSKRKKSLHVLGKDFPLNYGTALRASYVNMHDYTLNNVPGKEEDNIFLEPIFYTRLTLNPAVQLQYTSGTNIGLKNRDELTAAYSVFSLGFVINVGSLDKKR</sequence>
<dbReference type="OrthoDB" id="1337415at2"/>
<protein>
    <recommendedName>
        <fullName evidence="3">DUF481 domain-containing protein</fullName>
    </recommendedName>
</protein>
<keyword evidence="2" id="KW-1185">Reference proteome</keyword>
<dbReference type="EMBL" id="QWGE01000004">
    <property type="protein sequence ID" value="RIJ36923.1"/>
    <property type="molecule type" value="Genomic_DNA"/>
</dbReference>
<gene>
    <name evidence="1" type="ORF">D1627_13970</name>
</gene>
<evidence type="ECO:0000313" key="2">
    <source>
        <dbReference type="Proteomes" id="UP000266005"/>
    </source>
</evidence>
<dbReference type="Proteomes" id="UP000266005">
    <property type="component" value="Unassembled WGS sequence"/>
</dbReference>
<comment type="caution">
    <text evidence="1">The sequence shown here is derived from an EMBL/GenBank/DDBJ whole genome shotgun (WGS) entry which is preliminary data.</text>
</comment>
<proteinExistence type="predicted"/>
<organism evidence="1 2">
    <name type="scientific">Pontibacter oryzae</name>
    <dbReference type="NCBI Taxonomy" id="2304593"/>
    <lineage>
        <taxon>Bacteria</taxon>
        <taxon>Pseudomonadati</taxon>
        <taxon>Bacteroidota</taxon>
        <taxon>Cytophagia</taxon>
        <taxon>Cytophagales</taxon>
        <taxon>Hymenobacteraceae</taxon>
        <taxon>Pontibacter</taxon>
    </lineage>
</organism>
<evidence type="ECO:0000313" key="1">
    <source>
        <dbReference type="EMBL" id="RIJ36923.1"/>
    </source>
</evidence>
<accession>A0A399S300</accession>
<dbReference type="AlphaFoldDB" id="A0A399S300"/>
<evidence type="ECO:0008006" key="3">
    <source>
        <dbReference type="Google" id="ProtNLM"/>
    </source>
</evidence>
<name>A0A399S300_9BACT</name>
<dbReference type="RefSeq" id="WP_119432858.1">
    <property type="nucleotide sequence ID" value="NZ_QWGE01000004.1"/>
</dbReference>
<reference evidence="2" key="1">
    <citation type="submission" date="2018-08" db="EMBL/GenBank/DDBJ databases">
        <title>Mucilaginibacter sp. MYSH2.</title>
        <authorList>
            <person name="Seo T."/>
        </authorList>
    </citation>
    <scope>NUCLEOTIDE SEQUENCE [LARGE SCALE GENOMIC DNA]</scope>
    <source>
        <strain evidence="2">KIRAN</strain>
    </source>
</reference>